<name>A0A9Q5HUP4_SANBA</name>
<keyword evidence="4" id="KW-1185">Reference proteome</keyword>
<evidence type="ECO:0000313" key="4">
    <source>
        <dbReference type="Proteomes" id="UP000757232"/>
    </source>
</evidence>
<feature type="domain" description="GH16" evidence="2">
    <location>
        <begin position="18"/>
        <end position="288"/>
    </location>
</feature>
<comment type="caution">
    <text evidence="3">The sequence shown here is derived from an EMBL/GenBank/DDBJ whole genome shotgun (WGS) entry which is preliminary data.</text>
</comment>
<dbReference type="InterPro" id="IPR013320">
    <property type="entry name" value="ConA-like_dom_sf"/>
</dbReference>
<dbReference type="Pfam" id="PF26113">
    <property type="entry name" value="GH16_XgeA"/>
    <property type="match status" value="1"/>
</dbReference>
<accession>A0A9Q5HUP4</accession>
<dbReference type="GO" id="GO:0004553">
    <property type="term" value="F:hydrolase activity, hydrolyzing O-glycosyl compounds"/>
    <property type="evidence" value="ECO:0007669"/>
    <property type="project" value="InterPro"/>
</dbReference>
<feature type="signal peptide" evidence="1">
    <location>
        <begin position="1"/>
        <end position="22"/>
    </location>
</feature>
<feature type="chain" id="PRO_5040292014" evidence="1">
    <location>
        <begin position="23"/>
        <end position="365"/>
    </location>
</feature>
<organism evidence="3 4">
    <name type="scientific">Sanghuangporus baumii</name>
    <name type="common">Phellinus baumii</name>
    <dbReference type="NCBI Taxonomy" id="108892"/>
    <lineage>
        <taxon>Eukaryota</taxon>
        <taxon>Fungi</taxon>
        <taxon>Dikarya</taxon>
        <taxon>Basidiomycota</taxon>
        <taxon>Agaricomycotina</taxon>
        <taxon>Agaricomycetes</taxon>
        <taxon>Hymenochaetales</taxon>
        <taxon>Hymenochaetaceae</taxon>
        <taxon>Sanghuangporus</taxon>
    </lineage>
</organism>
<evidence type="ECO:0000313" key="3">
    <source>
        <dbReference type="EMBL" id="OCB86240.1"/>
    </source>
</evidence>
<dbReference type="PANTHER" id="PTHR10963">
    <property type="entry name" value="GLYCOSYL HYDROLASE-RELATED"/>
    <property type="match status" value="1"/>
</dbReference>
<dbReference type="SUPFAM" id="SSF49899">
    <property type="entry name" value="Concanavalin A-like lectins/glucanases"/>
    <property type="match status" value="1"/>
</dbReference>
<dbReference type="EMBL" id="LNZH02000204">
    <property type="protein sequence ID" value="OCB86240.1"/>
    <property type="molecule type" value="Genomic_DNA"/>
</dbReference>
<dbReference type="Gene3D" id="2.60.120.200">
    <property type="match status" value="2"/>
</dbReference>
<dbReference type="AlphaFoldDB" id="A0A9Q5HUP4"/>
<dbReference type="CDD" id="cd02181">
    <property type="entry name" value="GH16_fungal_Lam16A_glucanase"/>
    <property type="match status" value="1"/>
</dbReference>
<evidence type="ECO:0000259" key="2">
    <source>
        <dbReference type="PROSITE" id="PS51762"/>
    </source>
</evidence>
<reference evidence="3" key="1">
    <citation type="submission" date="2016-06" db="EMBL/GenBank/DDBJ databases">
        <title>Draft Genome sequence of the fungus Inonotus baumii.</title>
        <authorList>
            <person name="Zhu H."/>
            <person name="Lin W."/>
        </authorList>
    </citation>
    <scope>NUCLEOTIDE SEQUENCE</scope>
    <source>
        <strain evidence="3">821</strain>
    </source>
</reference>
<dbReference type="PANTHER" id="PTHR10963:SF24">
    <property type="entry name" value="GLYCOSIDASE C21B10.07-RELATED"/>
    <property type="match status" value="1"/>
</dbReference>
<dbReference type="GO" id="GO:0009251">
    <property type="term" value="P:glucan catabolic process"/>
    <property type="evidence" value="ECO:0007669"/>
    <property type="project" value="TreeGrafter"/>
</dbReference>
<keyword evidence="1" id="KW-0732">Signal</keyword>
<dbReference type="InterPro" id="IPR050546">
    <property type="entry name" value="Glycosyl_Hydrlase_16"/>
</dbReference>
<evidence type="ECO:0000256" key="1">
    <source>
        <dbReference type="SAM" id="SignalP"/>
    </source>
</evidence>
<dbReference type="OrthoDB" id="192832at2759"/>
<dbReference type="InterPro" id="IPR000757">
    <property type="entry name" value="Beta-glucanase-like"/>
</dbReference>
<gene>
    <name evidence="3" type="ORF">A7U60_g6831</name>
</gene>
<dbReference type="PROSITE" id="PS51762">
    <property type="entry name" value="GH16_2"/>
    <property type="match status" value="1"/>
</dbReference>
<protein>
    <submittedName>
        <fullName evidence="3">Laminarinase</fullName>
    </submittedName>
</protein>
<sequence>MRQFLLSGMLWLALLGSSSVSARLYLLSDNYIGHGFLHGFEHQAIEDPTNGRVAYVDLPTALEHNLTFASWDTFIIRTDDKTVLTPADPGRMSVQIRSLKTYTTHVIVIDVRHMPQGCATWPAAWETREADWPEDGEVDIIEGVNDQEPNQSTLHTTAGYTMPENRSMDGTATQLDCDWAVNYNAGCGASSGKANSYGPSFNAAGGGSYAMERNDNPIRVFFWSRNDPSVPYEVSRGSLTINTFSWGIPVALLPCDNCDFSKHFGGNNIIINLTLCGDWAGRDEIFHQAGCPGNCTDMSTIIQKHSSWDIAAVRVYEQIYLKHCGKRLRKLISGYEICNFETYVNNNPEAFKDAYWDIAAVRVYE</sequence>
<proteinExistence type="predicted"/>
<dbReference type="Proteomes" id="UP000757232">
    <property type="component" value="Unassembled WGS sequence"/>
</dbReference>